<evidence type="ECO:0000313" key="2">
    <source>
        <dbReference type="EMBL" id="CAL5227827.1"/>
    </source>
</evidence>
<dbReference type="SUPFAM" id="SSF55729">
    <property type="entry name" value="Acyl-CoA N-acyltransferases (Nat)"/>
    <property type="match status" value="1"/>
</dbReference>
<accession>A0ABP1G7N8</accession>
<comment type="caution">
    <text evidence="2">The sequence shown here is derived from an EMBL/GenBank/DDBJ whole genome shotgun (WGS) entry which is preliminary data.</text>
</comment>
<organism evidence="2 3">
    <name type="scientific">Coccomyxa viridis</name>
    <dbReference type="NCBI Taxonomy" id="1274662"/>
    <lineage>
        <taxon>Eukaryota</taxon>
        <taxon>Viridiplantae</taxon>
        <taxon>Chlorophyta</taxon>
        <taxon>core chlorophytes</taxon>
        <taxon>Trebouxiophyceae</taxon>
        <taxon>Trebouxiophyceae incertae sedis</taxon>
        <taxon>Coccomyxaceae</taxon>
        <taxon>Coccomyxa</taxon>
    </lineage>
</organism>
<reference evidence="2 3" key="1">
    <citation type="submission" date="2024-06" db="EMBL/GenBank/DDBJ databases">
        <authorList>
            <person name="Kraege A."/>
            <person name="Thomma B."/>
        </authorList>
    </citation>
    <scope>NUCLEOTIDE SEQUENCE [LARGE SCALE GENOMIC DNA]</scope>
</reference>
<proteinExistence type="predicted"/>
<dbReference type="Pfam" id="PF00583">
    <property type="entry name" value="Acetyltransf_1"/>
    <property type="match status" value="1"/>
</dbReference>
<keyword evidence="3" id="KW-1185">Reference proteome</keyword>
<dbReference type="PROSITE" id="PS51186">
    <property type="entry name" value="GNAT"/>
    <property type="match status" value="1"/>
</dbReference>
<dbReference type="PANTHER" id="PTHR42919:SF20">
    <property type="entry name" value="GCN5-RELATED N-ACETYLTRANSFERASE 10, CHLOROPLASTIC"/>
    <property type="match status" value="1"/>
</dbReference>
<gene>
    <name evidence="2" type="primary">g10855</name>
    <name evidence="2" type="ORF">VP750_LOCUS9733</name>
</gene>
<dbReference type="InterPro" id="IPR000182">
    <property type="entry name" value="GNAT_dom"/>
</dbReference>
<dbReference type="Proteomes" id="UP001497392">
    <property type="component" value="Unassembled WGS sequence"/>
</dbReference>
<sequence length="206" mass="22852">MREEELAAVAKIQAEAFFEASPIAPLDPLLYYIFQGGCLSALQEKLKYTKDGFCCLVATSTSEPDRVRGVVEISLQGEKEELKVLREKGFEEESYAYLACMAVARDARRSGAATALLGAAERMAGKWQQNFVLLHTFADNFPGLRLYHANGYADMMRDPDWRSLLGFRKRVLMAKSASVFSVGNAVQSISTNILKVWNPQAEQDAA</sequence>
<evidence type="ECO:0000259" key="1">
    <source>
        <dbReference type="PROSITE" id="PS51186"/>
    </source>
</evidence>
<dbReference type="PANTHER" id="PTHR42919">
    <property type="entry name" value="N-ALPHA-ACETYLTRANSFERASE"/>
    <property type="match status" value="1"/>
</dbReference>
<feature type="domain" description="N-acetyltransferase" evidence="1">
    <location>
        <begin position="1"/>
        <end position="178"/>
    </location>
</feature>
<dbReference type="Gene3D" id="3.40.630.30">
    <property type="match status" value="1"/>
</dbReference>
<evidence type="ECO:0000313" key="3">
    <source>
        <dbReference type="Proteomes" id="UP001497392"/>
    </source>
</evidence>
<dbReference type="InterPro" id="IPR016181">
    <property type="entry name" value="Acyl_CoA_acyltransferase"/>
</dbReference>
<name>A0ABP1G7N8_9CHLO</name>
<protein>
    <submittedName>
        <fullName evidence="2">G10855 protein</fullName>
    </submittedName>
</protein>
<dbReference type="InterPro" id="IPR051556">
    <property type="entry name" value="N-term/lysine_N-AcTrnsfr"/>
</dbReference>
<dbReference type="EMBL" id="CAXHTA020000017">
    <property type="protein sequence ID" value="CAL5227827.1"/>
    <property type="molecule type" value="Genomic_DNA"/>
</dbReference>